<accession>A0A0V0GTP8</accession>
<reference evidence="1" key="1">
    <citation type="submission" date="2015-12" db="EMBL/GenBank/DDBJ databases">
        <title>Gene expression during late stages of embryo sac development: a critical building block for successful pollen-pistil interactions.</title>
        <authorList>
            <person name="Liu Y."/>
            <person name="Joly V."/>
            <person name="Sabar M."/>
            <person name="Matton D.P."/>
        </authorList>
    </citation>
    <scope>NUCLEOTIDE SEQUENCE</scope>
</reference>
<dbReference type="EMBL" id="GEDG01031727">
    <property type="protein sequence ID" value="JAP11213.1"/>
    <property type="molecule type" value="Transcribed_RNA"/>
</dbReference>
<name>A0A0V0GTP8_SOLCH</name>
<organism evidence="1">
    <name type="scientific">Solanum chacoense</name>
    <name type="common">Chaco potato</name>
    <dbReference type="NCBI Taxonomy" id="4108"/>
    <lineage>
        <taxon>Eukaryota</taxon>
        <taxon>Viridiplantae</taxon>
        <taxon>Streptophyta</taxon>
        <taxon>Embryophyta</taxon>
        <taxon>Tracheophyta</taxon>
        <taxon>Spermatophyta</taxon>
        <taxon>Magnoliopsida</taxon>
        <taxon>eudicotyledons</taxon>
        <taxon>Gunneridae</taxon>
        <taxon>Pentapetalae</taxon>
        <taxon>asterids</taxon>
        <taxon>lamiids</taxon>
        <taxon>Solanales</taxon>
        <taxon>Solanaceae</taxon>
        <taxon>Solanoideae</taxon>
        <taxon>Solaneae</taxon>
        <taxon>Solanum</taxon>
    </lineage>
</organism>
<feature type="non-terminal residue" evidence="1">
    <location>
        <position position="83"/>
    </location>
</feature>
<dbReference type="AlphaFoldDB" id="A0A0V0GTP8"/>
<proteinExistence type="predicted"/>
<protein>
    <submittedName>
        <fullName evidence="1">Putative ovule protein</fullName>
    </submittedName>
</protein>
<sequence>MSLGLASHFKGHQSGGPTQPNFSNFKAHVSCSRWGCARLVYIDRSTPHALSLPLLQSPSRMTPTYLSLYDQIVSSFDLQPISL</sequence>
<evidence type="ECO:0000313" key="1">
    <source>
        <dbReference type="EMBL" id="JAP11213.1"/>
    </source>
</evidence>